<evidence type="ECO:0000313" key="2">
    <source>
        <dbReference type="Proteomes" id="UP000265520"/>
    </source>
</evidence>
<protein>
    <submittedName>
        <fullName evidence="1">Uncharacterized protein</fullName>
    </submittedName>
</protein>
<keyword evidence="2" id="KW-1185">Reference proteome</keyword>
<reference evidence="1 2" key="1">
    <citation type="journal article" date="2018" name="Front. Plant Sci.">
        <title>Red Clover (Trifolium pratense) and Zigzag Clover (T. medium) - A Picture of Genomic Similarities and Differences.</title>
        <authorList>
            <person name="Dluhosova J."/>
            <person name="Istvanek J."/>
            <person name="Nedelnik J."/>
            <person name="Repkova J."/>
        </authorList>
    </citation>
    <scope>NUCLEOTIDE SEQUENCE [LARGE SCALE GENOMIC DNA]</scope>
    <source>
        <strain evidence="2">cv. 10/8</strain>
        <tissue evidence="1">Leaf</tissue>
    </source>
</reference>
<dbReference type="EMBL" id="LXQA010307593">
    <property type="protein sequence ID" value="MCI42689.1"/>
    <property type="molecule type" value="Genomic_DNA"/>
</dbReference>
<dbReference type="AlphaFoldDB" id="A0A392S1Z5"/>
<organism evidence="1 2">
    <name type="scientific">Trifolium medium</name>
    <dbReference type="NCBI Taxonomy" id="97028"/>
    <lineage>
        <taxon>Eukaryota</taxon>
        <taxon>Viridiplantae</taxon>
        <taxon>Streptophyta</taxon>
        <taxon>Embryophyta</taxon>
        <taxon>Tracheophyta</taxon>
        <taxon>Spermatophyta</taxon>
        <taxon>Magnoliopsida</taxon>
        <taxon>eudicotyledons</taxon>
        <taxon>Gunneridae</taxon>
        <taxon>Pentapetalae</taxon>
        <taxon>rosids</taxon>
        <taxon>fabids</taxon>
        <taxon>Fabales</taxon>
        <taxon>Fabaceae</taxon>
        <taxon>Papilionoideae</taxon>
        <taxon>50 kb inversion clade</taxon>
        <taxon>NPAAA clade</taxon>
        <taxon>Hologalegina</taxon>
        <taxon>IRL clade</taxon>
        <taxon>Trifolieae</taxon>
        <taxon>Trifolium</taxon>
    </lineage>
</organism>
<accession>A0A392S1Z5</accession>
<feature type="non-terminal residue" evidence="1">
    <location>
        <position position="27"/>
    </location>
</feature>
<sequence>MGVARGSAPAETAVVAAVRSVVRVRED</sequence>
<proteinExistence type="predicted"/>
<evidence type="ECO:0000313" key="1">
    <source>
        <dbReference type="EMBL" id="MCI42689.1"/>
    </source>
</evidence>
<dbReference type="Proteomes" id="UP000265520">
    <property type="component" value="Unassembled WGS sequence"/>
</dbReference>
<comment type="caution">
    <text evidence="1">The sequence shown here is derived from an EMBL/GenBank/DDBJ whole genome shotgun (WGS) entry which is preliminary data.</text>
</comment>
<name>A0A392S1Z5_9FABA</name>